<feature type="compositionally biased region" description="Basic and acidic residues" evidence="1">
    <location>
        <begin position="44"/>
        <end position="53"/>
    </location>
</feature>
<evidence type="ECO:0000256" key="2">
    <source>
        <dbReference type="SAM" id="SignalP"/>
    </source>
</evidence>
<feature type="region of interest" description="Disordered" evidence="1">
    <location>
        <begin position="21"/>
        <end position="61"/>
    </location>
</feature>
<accession>A0A2M3ZXY2</accession>
<proteinExistence type="predicted"/>
<sequence>MKYLGVLLFLGVLAYASVAGAPVPEESKEETTVAKGEATTAKGETTDAPKAEKPANGGPTEFLQNIIHNAMNSLPPNLKDRLQVIGLNF</sequence>
<protein>
    <submittedName>
        <fullName evidence="3">Putative secreted protein</fullName>
    </submittedName>
</protein>
<keyword evidence="2" id="KW-0732">Signal</keyword>
<feature type="chain" id="PRO_5014941156" evidence="2">
    <location>
        <begin position="21"/>
        <end position="89"/>
    </location>
</feature>
<feature type="signal peptide" evidence="2">
    <location>
        <begin position="1"/>
        <end position="20"/>
    </location>
</feature>
<reference evidence="3" key="1">
    <citation type="submission" date="2018-01" db="EMBL/GenBank/DDBJ databases">
        <title>An insight into the sialome of Amazonian anophelines.</title>
        <authorList>
            <person name="Ribeiro J.M."/>
            <person name="Scarpassa V."/>
            <person name="Calvo E."/>
        </authorList>
    </citation>
    <scope>NUCLEOTIDE SEQUENCE</scope>
    <source>
        <tissue evidence="3">Salivary glands</tissue>
    </source>
</reference>
<dbReference type="EMBL" id="GGFK01000048">
    <property type="protein sequence ID" value="MBW33369.1"/>
    <property type="molecule type" value="Transcribed_RNA"/>
</dbReference>
<name>A0A2M3ZXY2_9DIPT</name>
<evidence type="ECO:0000313" key="3">
    <source>
        <dbReference type="EMBL" id="MBW33369.1"/>
    </source>
</evidence>
<dbReference type="AlphaFoldDB" id="A0A2M3ZXY2"/>
<organism evidence="3">
    <name type="scientific">Anopheles triannulatus</name>
    <dbReference type="NCBI Taxonomy" id="58253"/>
    <lineage>
        <taxon>Eukaryota</taxon>
        <taxon>Metazoa</taxon>
        <taxon>Ecdysozoa</taxon>
        <taxon>Arthropoda</taxon>
        <taxon>Hexapoda</taxon>
        <taxon>Insecta</taxon>
        <taxon>Pterygota</taxon>
        <taxon>Neoptera</taxon>
        <taxon>Endopterygota</taxon>
        <taxon>Diptera</taxon>
        <taxon>Nematocera</taxon>
        <taxon>Culicoidea</taxon>
        <taxon>Culicidae</taxon>
        <taxon>Anophelinae</taxon>
        <taxon>Anopheles</taxon>
    </lineage>
</organism>
<evidence type="ECO:0000256" key="1">
    <source>
        <dbReference type="SAM" id="MobiDB-lite"/>
    </source>
</evidence>